<keyword evidence="5" id="KW-0808">Transferase</keyword>
<keyword evidence="8" id="KW-0472">Membrane</keyword>
<dbReference type="CDD" id="cd00082">
    <property type="entry name" value="HisKA"/>
    <property type="match status" value="1"/>
</dbReference>
<dbReference type="EMBL" id="BMQB01000002">
    <property type="protein sequence ID" value="GGJ85838.1"/>
    <property type="molecule type" value="Genomic_DNA"/>
</dbReference>
<feature type="transmembrane region" description="Helical" evidence="8">
    <location>
        <begin position="154"/>
        <end position="176"/>
    </location>
</feature>
<feature type="transmembrane region" description="Helical" evidence="8">
    <location>
        <begin position="37"/>
        <end position="58"/>
    </location>
</feature>
<sequence>MMGWAGPLGTVAVLIPVVIFVHAAATWLRRREPLQGWVALAFAASLLGVVTELLLLAGRQPPPLLGALLLVGYLADPYLMLRLVGQLRPVPRWLPRAAAAGALALTGPLLLTPRPLPCWLALGYLAVFLGGELAAAGLLAGAARHRRGSARARLRAATLGTCCLALLPIAAAGGTISGRAPDDGFNRLAPADGVGTVIALAFLALMLTSSVAYLVAFLPPPWARRTWAAATAAAAGHKLLDAPATERPGEVWHRYAELVRDIARADVVVVLIPDGAGWMHEAARAGDPVAGPAPRVPRDRVAALLAGPQPRRLPAGTADGLLRDPAARAAAAGRPLHVTAMALPAPRLRGGALLVLHTWAGLFRDDDLHLLAGLAAQASVLAERGAVLAERDAALAGQRRLASELAGSVRALRAANRAKGEFLAAMSHELRTPLNAIIGFADLLVSDLDEAATHGQWSRHILHSGRQLLGLINALLDLSRAEAGRLDLDVAPLRLDRITGELLALLRPVLDRKRLRTDVHLPPITVTADARHLRRALENLLANAIRFTPADGRITVAARADAAGAYWSVTDTGVGIDAADRERVFEVFGRVGEPAGRAGGPGLGLALVRRVVRAHGGDVAVDSAPGRGSTFRVFLPRPGGALSSGSR</sequence>
<organism evidence="10 11">
    <name type="scientific">Pilimelia anulata</name>
    <dbReference type="NCBI Taxonomy" id="53371"/>
    <lineage>
        <taxon>Bacteria</taxon>
        <taxon>Bacillati</taxon>
        <taxon>Actinomycetota</taxon>
        <taxon>Actinomycetes</taxon>
        <taxon>Micromonosporales</taxon>
        <taxon>Micromonosporaceae</taxon>
        <taxon>Pilimelia</taxon>
    </lineage>
</organism>
<dbReference type="Pfam" id="PF00512">
    <property type="entry name" value="HisKA"/>
    <property type="match status" value="1"/>
</dbReference>
<dbReference type="InterPro" id="IPR036890">
    <property type="entry name" value="HATPase_C_sf"/>
</dbReference>
<evidence type="ECO:0000313" key="11">
    <source>
        <dbReference type="Proteomes" id="UP000649739"/>
    </source>
</evidence>
<evidence type="ECO:0000256" key="4">
    <source>
        <dbReference type="ARBA" id="ARBA00022553"/>
    </source>
</evidence>
<dbReference type="InterPro" id="IPR036097">
    <property type="entry name" value="HisK_dim/P_sf"/>
</dbReference>
<evidence type="ECO:0000256" key="5">
    <source>
        <dbReference type="ARBA" id="ARBA00022679"/>
    </source>
</evidence>
<feature type="domain" description="Histidine kinase" evidence="9">
    <location>
        <begin position="425"/>
        <end position="639"/>
    </location>
</feature>
<dbReference type="GO" id="GO:0005886">
    <property type="term" value="C:plasma membrane"/>
    <property type="evidence" value="ECO:0007669"/>
    <property type="project" value="UniProtKB-SubCell"/>
</dbReference>
<evidence type="ECO:0000256" key="7">
    <source>
        <dbReference type="ARBA" id="ARBA00023012"/>
    </source>
</evidence>
<dbReference type="CDD" id="cd00075">
    <property type="entry name" value="HATPase"/>
    <property type="match status" value="1"/>
</dbReference>
<dbReference type="GO" id="GO:0000155">
    <property type="term" value="F:phosphorelay sensor kinase activity"/>
    <property type="evidence" value="ECO:0007669"/>
    <property type="project" value="InterPro"/>
</dbReference>
<keyword evidence="11" id="KW-1185">Reference proteome</keyword>
<dbReference type="InterPro" id="IPR005467">
    <property type="entry name" value="His_kinase_dom"/>
</dbReference>
<dbReference type="Gene3D" id="1.10.287.130">
    <property type="match status" value="1"/>
</dbReference>
<reference evidence="10" key="1">
    <citation type="journal article" date="2014" name="Int. J. Syst. Evol. Microbiol.">
        <title>Complete genome sequence of Corynebacterium casei LMG S-19264T (=DSM 44701T), isolated from a smear-ripened cheese.</title>
        <authorList>
            <consortium name="US DOE Joint Genome Institute (JGI-PGF)"/>
            <person name="Walter F."/>
            <person name="Albersmeier A."/>
            <person name="Kalinowski J."/>
            <person name="Ruckert C."/>
        </authorList>
    </citation>
    <scope>NUCLEOTIDE SEQUENCE</scope>
    <source>
        <strain evidence="10">JCM 3090</strain>
    </source>
</reference>
<dbReference type="Gene3D" id="3.30.565.10">
    <property type="entry name" value="Histidine kinase-like ATPase, C-terminal domain"/>
    <property type="match status" value="1"/>
</dbReference>
<evidence type="ECO:0000256" key="1">
    <source>
        <dbReference type="ARBA" id="ARBA00000085"/>
    </source>
</evidence>
<dbReference type="AlphaFoldDB" id="A0A8J3F877"/>
<feature type="transmembrane region" description="Helical" evidence="8">
    <location>
        <begin position="64"/>
        <end position="81"/>
    </location>
</feature>
<keyword evidence="4" id="KW-0597">Phosphoprotein</keyword>
<dbReference type="SMART" id="SM00387">
    <property type="entry name" value="HATPase_c"/>
    <property type="match status" value="1"/>
</dbReference>
<keyword evidence="8" id="KW-1133">Transmembrane helix</keyword>
<dbReference type="SUPFAM" id="SSF55874">
    <property type="entry name" value="ATPase domain of HSP90 chaperone/DNA topoisomerase II/histidine kinase"/>
    <property type="match status" value="1"/>
</dbReference>
<dbReference type="InterPro" id="IPR050736">
    <property type="entry name" value="Sensor_HK_Regulatory"/>
</dbReference>
<feature type="transmembrane region" description="Helical" evidence="8">
    <location>
        <begin position="6"/>
        <end position="25"/>
    </location>
</feature>
<evidence type="ECO:0000259" key="9">
    <source>
        <dbReference type="PROSITE" id="PS50109"/>
    </source>
</evidence>
<dbReference type="Pfam" id="PF02518">
    <property type="entry name" value="HATPase_c"/>
    <property type="match status" value="1"/>
</dbReference>
<keyword evidence="8" id="KW-0812">Transmembrane</keyword>
<feature type="transmembrane region" description="Helical" evidence="8">
    <location>
        <begin position="196"/>
        <end position="218"/>
    </location>
</feature>
<evidence type="ECO:0000256" key="8">
    <source>
        <dbReference type="SAM" id="Phobius"/>
    </source>
</evidence>
<comment type="catalytic activity">
    <reaction evidence="1">
        <text>ATP + protein L-histidine = ADP + protein N-phospho-L-histidine.</text>
        <dbReference type="EC" id="2.7.13.3"/>
    </reaction>
</comment>
<dbReference type="InterPro" id="IPR003594">
    <property type="entry name" value="HATPase_dom"/>
</dbReference>
<evidence type="ECO:0000256" key="2">
    <source>
        <dbReference type="ARBA" id="ARBA00004236"/>
    </source>
</evidence>
<dbReference type="InterPro" id="IPR004358">
    <property type="entry name" value="Sig_transdc_His_kin-like_C"/>
</dbReference>
<comment type="caution">
    <text evidence="10">The sequence shown here is derived from an EMBL/GenBank/DDBJ whole genome shotgun (WGS) entry which is preliminary data.</text>
</comment>
<protein>
    <recommendedName>
        <fullName evidence="3">histidine kinase</fullName>
        <ecNumber evidence="3">2.7.13.3</ecNumber>
    </recommendedName>
</protein>
<gene>
    <name evidence="10" type="ORF">GCM10010123_14330</name>
</gene>
<dbReference type="PANTHER" id="PTHR43711:SF31">
    <property type="entry name" value="HISTIDINE KINASE"/>
    <property type="match status" value="1"/>
</dbReference>
<keyword evidence="7" id="KW-0902">Two-component regulatory system</keyword>
<dbReference type="SMART" id="SM00388">
    <property type="entry name" value="HisKA"/>
    <property type="match status" value="1"/>
</dbReference>
<evidence type="ECO:0000256" key="3">
    <source>
        <dbReference type="ARBA" id="ARBA00012438"/>
    </source>
</evidence>
<feature type="transmembrane region" description="Helical" evidence="8">
    <location>
        <begin position="93"/>
        <end position="113"/>
    </location>
</feature>
<dbReference type="SUPFAM" id="SSF47384">
    <property type="entry name" value="Homodimeric domain of signal transducing histidine kinase"/>
    <property type="match status" value="1"/>
</dbReference>
<feature type="transmembrane region" description="Helical" evidence="8">
    <location>
        <begin position="119"/>
        <end position="142"/>
    </location>
</feature>
<comment type="subcellular location">
    <subcellularLocation>
        <location evidence="2">Cell membrane</location>
    </subcellularLocation>
</comment>
<dbReference type="PRINTS" id="PR00344">
    <property type="entry name" value="BCTRLSENSOR"/>
</dbReference>
<accession>A0A8J3F877</accession>
<dbReference type="PANTHER" id="PTHR43711">
    <property type="entry name" value="TWO-COMPONENT HISTIDINE KINASE"/>
    <property type="match status" value="1"/>
</dbReference>
<keyword evidence="6" id="KW-0418">Kinase</keyword>
<proteinExistence type="predicted"/>
<dbReference type="EC" id="2.7.13.3" evidence="3"/>
<evidence type="ECO:0000313" key="10">
    <source>
        <dbReference type="EMBL" id="GGJ85838.1"/>
    </source>
</evidence>
<dbReference type="Proteomes" id="UP000649739">
    <property type="component" value="Unassembled WGS sequence"/>
</dbReference>
<reference evidence="10" key="2">
    <citation type="submission" date="2020-09" db="EMBL/GenBank/DDBJ databases">
        <authorList>
            <person name="Sun Q."/>
            <person name="Ohkuma M."/>
        </authorList>
    </citation>
    <scope>NUCLEOTIDE SEQUENCE</scope>
    <source>
        <strain evidence="10">JCM 3090</strain>
    </source>
</reference>
<dbReference type="PROSITE" id="PS50109">
    <property type="entry name" value="HIS_KIN"/>
    <property type="match status" value="1"/>
</dbReference>
<dbReference type="InterPro" id="IPR003661">
    <property type="entry name" value="HisK_dim/P_dom"/>
</dbReference>
<name>A0A8J3F877_9ACTN</name>
<evidence type="ECO:0000256" key="6">
    <source>
        <dbReference type="ARBA" id="ARBA00022777"/>
    </source>
</evidence>
<dbReference type="FunFam" id="3.30.565.10:FF:000006">
    <property type="entry name" value="Sensor histidine kinase WalK"/>
    <property type="match status" value="1"/>
</dbReference>